<accession>A0A550CQY4</accession>
<gene>
    <name evidence="2" type="ORF">BD626DRAFT_170902</name>
</gene>
<dbReference type="EMBL" id="VDMD01000003">
    <property type="protein sequence ID" value="TRM67215.1"/>
    <property type="molecule type" value="Genomic_DNA"/>
</dbReference>
<keyword evidence="3" id="KW-1185">Reference proteome</keyword>
<evidence type="ECO:0000313" key="3">
    <source>
        <dbReference type="Proteomes" id="UP000320762"/>
    </source>
</evidence>
<reference evidence="2 3" key="1">
    <citation type="journal article" date="2019" name="New Phytol.">
        <title>Comparative genomics reveals unique wood-decay strategies and fruiting body development in the Schizophyllaceae.</title>
        <authorList>
            <person name="Almasi E."/>
            <person name="Sahu N."/>
            <person name="Krizsan K."/>
            <person name="Balint B."/>
            <person name="Kovacs G.M."/>
            <person name="Kiss B."/>
            <person name="Cseklye J."/>
            <person name="Drula E."/>
            <person name="Henrissat B."/>
            <person name="Nagy I."/>
            <person name="Chovatia M."/>
            <person name="Adam C."/>
            <person name="LaButti K."/>
            <person name="Lipzen A."/>
            <person name="Riley R."/>
            <person name="Grigoriev I.V."/>
            <person name="Nagy L.G."/>
        </authorList>
    </citation>
    <scope>NUCLEOTIDE SEQUENCE [LARGE SCALE GENOMIC DNA]</scope>
    <source>
        <strain evidence="2 3">NL-1724</strain>
    </source>
</reference>
<evidence type="ECO:0000313" key="2">
    <source>
        <dbReference type="EMBL" id="TRM67215.1"/>
    </source>
</evidence>
<feature type="region of interest" description="Disordered" evidence="1">
    <location>
        <begin position="64"/>
        <end position="101"/>
    </location>
</feature>
<sequence>MICDIMCLPSLRRTRNHHDFRLQASRKIICIPICRIPSRTATFRTRTGTSLNVRRSSRSLRRSWHRRHHREHARRCQGHARARYAPRTSSTSLQARRLTSSPTALRRMLSTAFPYDGHPLGTRSGAELSAHPLPHAFQACMRIRWSCPRIHTGNRASVLAIARLCWRLEPVVASFHARRNTTLFLNELASVEASASIAFSSTSR</sequence>
<protein>
    <submittedName>
        <fullName evidence="2">Uncharacterized protein</fullName>
    </submittedName>
</protein>
<proteinExistence type="predicted"/>
<feature type="compositionally biased region" description="Polar residues" evidence="1">
    <location>
        <begin position="87"/>
        <end position="101"/>
    </location>
</feature>
<organism evidence="2 3">
    <name type="scientific">Schizophyllum amplum</name>
    <dbReference type="NCBI Taxonomy" id="97359"/>
    <lineage>
        <taxon>Eukaryota</taxon>
        <taxon>Fungi</taxon>
        <taxon>Dikarya</taxon>
        <taxon>Basidiomycota</taxon>
        <taxon>Agaricomycotina</taxon>
        <taxon>Agaricomycetes</taxon>
        <taxon>Agaricomycetidae</taxon>
        <taxon>Agaricales</taxon>
        <taxon>Schizophyllaceae</taxon>
        <taxon>Schizophyllum</taxon>
    </lineage>
</organism>
<name>A0A550CQY4_9AGAR</name>
<dbReference type="AlphaFoldDB" id="A0A550CQY4"/>
<feature type="compositionally biased region" description="Basic residues" evidence="1">
    <location>
        <begin position="64"/>
        <end position="84"/>
    </location>
</feature>
<dbReference type="Proteomes" id="UP000320762">
    <property type="component" value="Unassembled WGS sequence"/>
</dbReference>
<evidence type="ECO:0000256" key="1">
    <source>
        <dbReference type="SAM" id="MobiDB-lite"/>
    </source>
</evidence>
<comment type="caution">
    <text evidence="2">The sequence shown here is derived from an EMBL/GenBank/DDBJ whole genome shotgun (WGS) entry which is preliminary data.</text>
</comment>